<evidence type="ECO:0000256" key="1">
    <source>
        <dbReference type="ARBA" id="ARBA00004107"/>
    </source>
</evidence>
<keyword evidence="18" id="KW-1185">Reference proteome</keyword>
<evidence type="ECO:0000256" key="3">
    <source>
        <dbReference type="ARBA" id="ARBA00022448"/>
    </source>
</evidence>
<feature type="transmembrane region" description="Helical" evidence="16">
    <location>
        <begin position="459"/>
        <end position="480"/>
    </location>
</feature>
<evidence type="ECO:0000256" key="16">
    <source>
        <dbReference type="SAM" id="Phobius"/>
    </source>
</evidence>
<evidence type="ECO:0000256" key="11">
    <source>
        <dbReference type="ARBA" id="ARBA00023157"/>
    </source>
</evidence>
<keyword evidence="6" id="KW-0967">Endosome</keyword>
<keyword evidence="11" id="KW-1015">Disulfide bond</keyword>
<feature type="transmembrane region" description="Helical" evidence="16">
    <location>
        <begin position="342"/>
        <end position="363"/>
    </location>
</feature>
<evidence type="ECO:0000256" key="15">
    <source>
        <dbReference type="SAM" id="MobiDB-lite"/>
    </source>
</evidence>
<evidence type="ECO:0000256" key="9">
    <source>
        <dbReference type="ARBA" id="ARBA00023053"/>
    </source>
</evidence>
<keyword evidence="4 16" id="KW-0812">Transmembrane</keyword>
<gene>
    <name evidence="19 20 21 22" type="primary">LOC107072494</name>
</gene>
<feature type="transmembrane region" description="Helical" evidence="16">
    <location>
        <begin position="414"/>
        <end position="439"/>
    </location>
</feature>
<name>A0ABM1J676_POLDO</name>
<evidence type="ECO:0000313" key="19">
    <source>
        <dbReference type="RefSeq" id="XP_015187964.1"/>
    </source>
</evidence>
<evidence type="ECO:0000313" key="21">
    <source>
        <dbReference type="RefSeq" id="XP_015187966.1"/>
    </source>
</evidence>
<feature type="compositionally biased region" description="Basic and acidic residues" evidence="15">
    <location>
        <begin position="7"/>
        <end position="19"/>
    </location>
</feature>
<keyword evidence="9" id="KW-0915">Sodium</keyword>
<keyword evidence="5" id="KW-0479">Metal-binding</keyword>
<evidence type="ECO:0000256" key="12">
    <source>
        <dbReference type="ARBA" id="ARBA00023180"/>
    </source>
</evidence>
<dbReference type="GeneID" id="107072494"/>
<comment type="similarity">
    <text evidence="14">Belongs to the amino acid/polyamine transporter 2 family. SLC38A9 subfamily.</text>
</comment>
<evidence type="ECO:0000313" key="22">
    <source>
        <dbReference type="RefSeq" id="XP_015187967.1"/>
    </source>
</evidence>
<feature type="compositionally biased region" description="Low complexity" evidence="15">
    <location>
        <begin position="25"/>
        <end position="34"/>
    </location>
</feature>
<reference evidence="19 20" key="1">
    <citation type="submission" date="2025-05" db="UniProtKB">
        <authorList>
            <consortium name="RefSeq"/>
        </authorList>
    </citation>
    <scope>IDENTIFICATION</scope>
    <source>
        <tissue evidence="19 20">Whole body</tissue>
    </source>
</reference>
<feature type="transmembrane region" description="Helical" evidence="16">
    <location>
        <begin position="492"/>
        <end position="518"/>
    </location>
</feature>
<accession>A0ABM1J676</accession>
<evidence type="ECO:0000256" key="2">
    <source>
        <dbReference type="ARBA" id="ARBA00004155"/>
    </source>
</evidence>
<organism evidence="18 19">
    <name type="scientific">Polistes dominula</name>
    <name type="common">European paper wasp</name>
    <name type="synonym">Vespa dominula</name>
    <dbReference type="NCBI Taxonomy" id="743375"/>
    <lineage>
        <taxon>Eukaryota</taxon>
        <taxon>Metazoa</taxon>
        <taxon>Ecdysozoa</taxon>
        <taxon>Arthropoda</taxon>
        <taxon>Hexapoda</taxon>
        <taxon>Insecta</taxon>
        <taxon>Pterygota</taxon>
        <taxon>Neoptera</taxon>
        <taxon>Endopterygota</taxon>
        <taxon>Hymenoptera</taxon>
        <taxon>Apocrita</taxon>
        <taxon>Aculeata</taxon>
        <taxon>Vespoidea</taxon>
        <taxon>Vespidae</taxon>
        <taxon>Polistinae</taxon>
        <taxon>Polistini</taxon>
        <taxon>Polistes</taxon>
    </lineage>
</organism>
<keyword evidence="3" id="KW-0813">Transport</keyword>
<dbReference type="RefSeq" id="XP_015187967.1">
    <property type="nucleotide sequence ID" value="XM_015332481.1"/>
</dbReference>
<evidence type="ECO:0000256" key="4">
    <source>
        <dbReference type="ARBA" id="ARBA00022692"/>
    </source>
</evidence>
<sequence>MMYMSTDHWKGRNTHHDSGSESTPLLSSDSHGSHGSIIFQNSETSDLEYKYGTIKGGNLNSTAAVLPRRLPPLLQDNTSMLTNICQSLTCIEERHYGVHNYDLTRNKKHEENKEEPLTKGYNKEYLSKDSTLRQEDTEILNKDIKPKQSSLVTIFSIWNTILGSSLLTMPWGIQMAGFFPGIILVLAMGGLCLYTAHRLIVVHKYHGSQEKIEVVQLSRIFLNKWTEYIARIFSISVLLGATIAYWILMSNFLYNSINFFYDNVMGLPTYSISDNNTNNVEVLCTRKEIYNGSDIITIQERTFDALGPSWDLHKTVPAFLAIIIFPLLNFNSTTFFTKFNSLGTISIVYIIIFVLIKSASWGLHMDRSMWEVSWILKPTFPALSGMLALSFFIHNIIITIMQSNRDQSKNGRDLTIAYGLVTATYIVVGVTFFICFPLAKSCIEDNLLNNFQKWDPLTVIARIVLLFQLLTVYPLLTYMLRIQLISSIFEKSTIYTTLIINSILVLISILFATFLPYIGTVIRYTGALSGLIYVFTLPSLLHLSVLRKQGKLTTITTIVHLIIPIIGILNLIAQFFIIDH</sequence>
<feature type="transmembrane region" description="Helical" evidence="16">
    <location>
        <begin position="228"/>
        <end position="248"/>
    </location>
</feature>
<dbReference type="Pfam" id="PF01490">
    <property type="entry name" value="Aa_trans"/>
    <property type="match status" value="1"/>
</dbReference>
<evidence type="ECO:0000256" key="13">
    <source>
        <dbReference type="ARBA" id="ARBA00023228"/>
    </source>
</evidence>
<feature type="region of interest" description="Disordered" evidence="15">
    <location>
        <begin position="1"/>
        <end position="34"/>
    </location>
</feature>
<feature type="transmembrane region" description="Helical" evidence="16">
    <location>
        <begin position="312"/>
        <end position="330"/>
    </location>
</feature>
<evidence type="ECO:0000256" key="5">
    <source>
        <dbReference type="ARBA" id="ARBA00022723"/>
    </source>
</evidence>
<feature type="transmembrane region" description="Helical" evidence="16">
    <location>
        <begin position="151"/>
        <end position="171"/>
    </location>
</feature>
<feature type="transmembrane region" description="Helical" evidence="16">
    <location>
        <begin position="177"/>
        <end position="196"/>
    </location>
</feature>
<dbReference type="RefSeq" id="XP_015187966.1">
    <property type="nucleotide sequence ID" value="XM_015332480.1"/>
</dbReference>
<evidence type="ECO:0000256" key="6">
    <source>
        <dbReference type="ARBA" id="ARBA00022753"/>
    </source>
</evidence>
<evidence type="ECO:0000256" key="7">
    <source>
        <dbReference type="ARBA" id="ARBA00022970"/>
    </source>
</evidence>
<dbReference type="RefSeq" id="XP_015187964.1">
    <property type="nucleotide sequence ID" value="XM_015332478.1"/>
</dbReference>
<keyword evidence="10 16" id="KW-0472">Membrane</keyword>
<proteinExistence type="inferred from homology"/>
<feature type="transmembrane region" description="Helical" evidence="16">
    <location>
        <begin position="383"/>
        <end position="402"/>
    </location>
</feature>
<keyword evidence="12" id="KW-0325">Glycoprotein</keyword>
<feature type="transmembrane region" description="Helical" evidence="16">
    <location>
        <begin position="524"/>
        <end position="546"/>
    </location>
</feature>
<evidence type="ECO:0000259" key="17">
    <source>
        <dbReference type="Pfam" id="PF01490"/>
    </source>
</evidence>
<evidence type="ECO:0000313" key="18">
    <source>
        <dbReference type="Proteomes" id="UP000694924"/>
    </source>
</evidence>
<dbReference type="PANTHER" id="PTHR22950">
    <property type="entry name" value="AMINO ACID TRANSPORTER"/>
    <property type="match status" value="1"/>
</dbReference>
<dbReference type="InterPro" id="IPR013057">
    <property type="entry name" value="AA_transpt_TM"/>
</dbReference>
<keyword evidence="8 16" id="KW-1133">Transmembrane helix</keyword>
<protein>
    <submittedName>
        <fullName evidence="19 20">Sodium-coupled neutral amino acid transporter 9-like isoform X1</fullName>
    </submittedName>
</protein>
<keyword evidence="7" id="KW-0029">Amino-acid transport</keyword>
<evidence type="ECO:0000256" key="14">
    <source>
        <dbReference type="ARBA" id="ARBA00038442"/>
    </source>
</evidence>
<dbReference type="RefSeq" id="XP_015187965.1">
    <property type="nucleotide sequence ID" value="XM_015332479.1"/>
</dbReference>
<dbReference type="Proteomes" id="UP000694924">
    <property type="component" value="Unplaced"/>
</dbReference>
<evidence type="ECO:0000256" key="8">
    <source>
        <dbReference type="ARBA" id="ARBA00022989"/>
    </source>
</evidence>
<evidence type="ECO:0000313" key="20">
    <source>
        <dbReference type="RefSeq" id="XP_015187965.1"/>
    </source>
</evidence>
<comment type="subcellular location">
    <subcellularLocation>
        <location evidence="1">Late endosome membrane</location>
        <topology evidence="1">Multi-pass membrane protein</topology>
    </subcellularLocation>
    <subcellularLocation>
        <location evidence="2">Lysosome membrane</location>
        <topology evidence="2">Multi-pass membrane protein</topology>
    </subcellularLocation>
</comment>
<feature type="transmembrane region" description="Helical" evidence="16">
    <location>
        <begin position="558"/>
        <end position="578"/>
    </location>
</feature>
<evidence type="ECO:0000256" key="10">
    <source>
        <dbReference type="ARBA" id="ARBA00023136"/>
    </source>
</evidence>
<feature type="domain" description="Amino acid transporter transmembrane" evidence="17">
    <location>
        <begin position="149"/>
        <end position="573"/>
    </location>
</feature>
<dbReference type="PANTHER" id="PTHR22950:SF244">
    <property type="entry name" value="NEUTRAL AMINO ACID TRANSPORTER 9"/>
    <property type="match status" value="1"/>
</dbReference>
<keyword evidence="13" id="KW-0458">Lysosome</keyword>